<dbReference type="EMBL" id="WHNZ01000022">
    <property type="protein sequence ID" value="NOV00586.1"/>
    <property type="molecule type" value="Genomic_DNA"/>
</dbReference>
<organism evidence="2 3">
    <name type="scientific">Paenibacillus planticolens</name>
    <dbReference type="NCBI Taxonomy" id="2654976"/>
    <lineage>
        <taxon>Bacteria</taxon>
        <taxon>Bacillati</taxon>
        <taxon>Bacillota</taxon>
        <taxon>Bacilli</taxon>
        <taxon>Bacillales</taxon>
        <taxon>Paenibacillaceae</taxon>
        <taxon>Paenibacillus</taxon>
    </lineage>
</organism>
<protein>
    <submittedName>
        <fullName evidence="2">HupE/UreJ family protein</fullName>
    </submittedName>
</protein>
<keyword evidence="1" id="KW-0812">Transmembrane</keyword>
<feature type="transmembrane region" description="Helical" evidence="1">
    <location>
        <begin position="315"/>
        <end position="333"/>
    </location>
</feature>
<feature type="transmembrane region" description="Helical" evidence="1">
    <location>
        <begin position="74"/>
        <end position="93"/>
    </location>
</feature>
<comment type="caution">
    <text evidence="2">The sequence shown here is derived from an EMBL/GenBank/DDBJ whole genome shotgun (WGS) entry which is preliminary data.</text>
</comment>
<keyword evidence="1" id="KW-0472">Membrane</keyword>
<reference evidence="2 3" key="1">
    <citation type="submission" date="2019-10" db="EMBL/GenBank/DDBJ databases">
        <title>Description of Paenibacillus pedi sp. nov.</title>
        <authorList>
            <person name="Carlier A."/>
            <person name="Qi S."/>
        </authorList>
    </citation>
    <scope>NUCLEOTIDE SEQUENCE [LARGE SCALE GENOMIC DNA]</scope>
    <source>
        <strain evidence="2 3">LMG 31457</strain>
    </source>
</reference>
<keyword evidence="1" id="KW-1133">Transmembrane helix</keyword>
<keyword evidence="3" id="KW-1185">Reference proteome</keyword>
<dbReference type="Proteomes" id="UP000618579">
    <property type="component" value="Unassembled WGS sequence"/>
</dbReference>
<name>A0ABX1ZKK1_9BACL</name>
<gene>
    <name evidence="2" type="ORF">GC097_11205</name>
</gene>
<evidence type="ECO:0000256" key="1">
    <source>
        <dbReference type="SAM" id="Phobius"/>
    </source>
</evidence>
<feature type="transmembrane region" description="Helical" evidence="1">
    <location>
        <begin position="374"/>
        <end position="396"/>
    </location>
</feature>
<proteinExistence type="predicted"/>
<evidence type="ECO:0000313" key="2">
    <source>
        <dbReference type="EMBL" id="NOV00586.1"/>
    </source>
</evidence>
<dbReference type="Pfam" id="PF13795">
    <property type="entry name" value="HupE_UreJ_2"/>
    <property type="match status" value="1"/>
</dbReference>
<sequence>MRTYETSMAFFVKNTYKLSYQMNVNVLSMKLVTWDKIAFLQKEKKLMHLLEYMRSKIFPRESILGGYEMSTKRILLIVFMFALFGLCTPVSLAHGNDSLAYSNISLENGKIKYVLQIDMYDLRVIATPNDPDIGISTPEALNRFVSNSKKEVETYLLSKIKLYADSLPLEGKMTGLRSIEMENEAQPFAEAVLEYPIGSIPEHFVLNYDLVFDNDQWHINYVTFSLGKMQQSAVIVNELREIQLGSMSFGHAVQVFFLLGLEHLMTGYVYILFLLGLLIGIGSVKQLLAVVAAFAAAHSLALILAGFHVVTPPVLFVKSIIALSILFVTWNNLFNRNKKYMIEFAIGFGLIYGFGSAELLSGMRADNGLNTSSLFAFAMGIITSLLLMVLVMYPAIHHIRRFKWAKRIRISH</sequence>
<dbReference type="InterPro" id="IPR032809">
    <property type="entry name" value="Put_HupE_UreJ"/>
</dbReference>
<accession>A0ABX1ZKK1</accession>
<feature type="transmembrane region" description="Helical" evidence="1">
    <location>
        <begin position="255"/>
        <end position="280"/>
    </location>
</feature>
<evidence type="ECO:0000313" key="3">
    <source>
        <dbReference type="Proteomes" id="UP000618579"/>
    </source>
</evidence>
<feature type="transmembrane region" description="Helical" evidence="1">
    <location>
        <begin position="287"/>
        <end position="309"/>
    </location>
</feature>
<feature type="transmembrane region" description="Helical" evidence="1">
    <location>
        <begin position="340"/>
        <end position="362"/>
    </location>
</feature>